<feature type="non-terminal residue" evidence="2">
    <location>
        <position position="131"/>
    </location>
</feature>
<name>A0ABD0J439_9CAEN</name>
<proteinExistence type="predicted"/>
<evidence type="ECO:0000313" key="2">
    <source>
        <dbReference type="EMBL" id="KAK7458941.1"/>
    </source>
</evidence>
<sequence>MMTCLWSGSDEHRVDKREGFAPSRTIPPIAVERSQPRRPLPQLNGWRRGRAEEEEGKPVQINEVEMVVSPITDRDKSSQASAGVRRGGPHGKPRWGDKANLWPLAAISSNLLLVLIPYLRLESDHVIGGGG</sequence>
<accession>A0ABD0J439</accession>
<reference evidence="2 3" key="1">
    <citation type="journal article" date="2023" name="Sci. Data">
        <title>Genome assembly of the Korean intertidal mud-creeper Batillaria attramentaria.</title>
        <authorList>
            <person name="Patra A.K."/>
            <person name="Ho P.T."/>
            <person name="Jun S."/>
            <person name="Lee S.J."/>
            <person name="Kim Y."/>
            <person name="Won Y.J."/>
        </authorList>
    </citation>
    <scope>NUCLEOTIDE SEQUENCE [LARGE SCALE GENOMIC DNA]</scope>
    <source>
        <strain evidence="2">Wonlab-2016</strain>
    </source>
</reference>
<feature type="region of interest" description="Disordered" evidence="1">
    <location>
        <begin position="15"/>
        <end position="95"/>
    </location>
</feature>
<comment type="caution">
    <text evidence="2">The sequence shown here is derived from an EMBL/GenBank/DDBJ whole genome shotgun (WGS) entry which is preliminary data.</text>
</comment>
<dbReference type="AlphaFoldDB" id="A0ABD0J439"/>
<evidence type="ECO:0000313" key="3">
    <source>
        <dbReference type="Proteomes" id="UP001519460"/>
    </source>
</evidence>
<dbReference type="EMBL" id="JACVVK020000662">
    <property type="protein sequence ID" value="KAK7458941.1"/>
    <property type="molecule type" value="Genomic_DNA"/>
</dbReference>
<evidence type="ECO:0000256" key="1">
    <source>
        <dbReference type="SAM" id="MobiDB-lite"/>
    </source>
</evidence>
<dbReference type="Proteomes" id="UP001519460">
    <property type="component" value="Unassembled WGS sequence"/>
</dbReference>
<keyword evidence="3" id="KW-1185">Reference proteome</keyword>
<organism evidence="2 3">
    <name type="scientific">Batillaria attramentaria</name>
    <dbReference type="NCBI Taxonomy" id="370345"/>
    <lineage>
        <taxon>Eukaryota</taxon>
        <taxon>Metazoa</taxon>
        <taxon>Spiralia</taxon>
        <taxon>Lophotrochozoa</taxon>
        <taxon>Mollusca</taxon>
        <taxon>Gastropoda</taxon>
        <taxon>Caenogastropoda</taxon>
        <taxon>Sorbeoconcha</taxon>
        <taxon>Cerithioidea</taxon>
        <taxon>Batillariidae</taxon>
        <taxon>Batillaria</taxon>
    </lineage>
</organism>
<gene>
    <name evidence="2" type="ORF">BaRGS_00039072</name>
</gene>
<protein>
    <submittedName>
        <fullName evidence="2">Uncharacterized protein</fullName>
    </submittedName>
</protein>